<dbReference type="Proteomes" id="UP000265581">
    <property type="component" value="Unassembled WGS sequence"/>
</dbReference>
<accession>A0A371P5R9</accession>
<reference evidence="1 2" key="1">
    <citation type="submission" date="2018-08" db="EMBL/GenBank/DDBJ databases">
        <title>Aeromicrobium sp. M2KJ-4, whole genome shotgun sequence.</title>
        <authorList>
            <person name="Tuo L."/>
        </authorList>
    </citation>
    <scope>NUCLEOTIDE SEQUENCE [LARGE SCALE GENOMIC DNA]</scope>
    <source>
        <strain evidence="1 2">M2KJ-4</strain>
    </source>
</reference>
<dbReference type="PANTHER" id="PTHR35802:SF1">
    <property type="entry name" value="PROTEASE SYNTHASE AND SPORULATION PROTEIN PAI 2"/>
    <property type="match status" value="1"/>
</dbReference>
<comment type="caution">
    <text evidence="1">The sequence shown here is derived from an EMBL/GenBank/DDBJ whole genome shotgun (WGS) entry which is preliminary data.</text>
</comment>
<organism evidence="1 2">
    <name type="scientific">Aeromicrobium endophyticum</name>
    <dbReference type="NCBI Taxonomy" id="2292704"/>
    <lineage>
        <taxon>Bacteria</taxon>
        <taxon>Bacillati</taxon>
        <taxon>Actinomycetota</taxon>
        <taxon>Actinomycetes</taxon>
        <taxon>Propionibacteriales</taxon>
        <taxon>Nocardioidaceae</taxon>
        <taxon>Aeromicrobium</taxon>
    </lineage>
</organism>
<dbReference type="OrthoDB" id="9794948at2"/>
<dbReference type="Gene3D" id="2.30.110.10">
    <property type="entry name" value="Electron Transport, Fmn-binding Protein, Chain A"/>
    <property type="match status" value="1"/>
</dbReference>
<dbReference type="InterPro" id="IPR012349">
    <property type="entry name" value="Split_barrel_FMN-bd"/>
</dbReference>
<dbReference type="Pfam" id="PF04299">
    <property type="entry name" value="FMN_bind_2"/>
    <property type="match status" value="1"/>
</dbReference>
<proteinExistence type="predicted"/>
<dbReference type="EMBL" id="QUBR01000002">
    <property type="protein sequence ID" value="REK70898.1"/>
    <property type="molecule type" value="Genomic_DNA"/>
</dbReference>
<evidence type="ECO:0000313" key="2">
    <source>
        <dbReference type="Proteomes" id="UP000265581"/>
    </source>
</evidence>
<evidence type="ECO:0000313" key="1">
    <source>
        <dbReference type="EMBL" id="REK70898.1"/>
    </source>
</evidence>
<dbReference type="AlphaFoldDB" id="A0A371P5R9"/>
<keyword evidence="2" id="KW-1185">Reference proteome</keyword>
<dbReference type="InterPro" id="IPR007396">
    <property type="entry name" value="TR_PAI2-type"/>
</dbReference>
<dbReference type="PANTHER" id="PTHR35802">
    <property type="entry name" value="PROTEASE SYNTHASE AND SPORULATION PROTEIN PAI 2"/>
    <property type="match status" value="1"/>
</dbReference>
<sequence length="211" mass="23401">MRHNPQHATTDEQTVRRIIADHPWALLVSQRDGVPVASHYPVLLDDSTDELALVTHVGRPDDRLHDFEDGEVLVVFQGAHGYVSPSWYEPGTSVAPTWNFTAVHCWGVPQVLDADENLAVLTRLTAHFEQHVDEPMWLDPVAAAPLARGTVGLRIPVARFTCKVKMSQDKPPASVQSVIDHLRAPGPYRQPELADDMERARTTRIKDASAG</sequence>
<name>A0A371P5R9_9ACTN</name>
<dbReference type="SUPFAM" id="SSF50475">
    <property type="entry name" value="FMN-binding split barrel"/>
    <property type="match status" value="1"/>
</dbReference>
<dbReference type="RefSeq" id="WP_119705482.1">
    <property type="nucleotide sequence ID" value="NZ_JBHSOI010000002.1"/>
</dbReference>
<dbReference type="PIRSF" id="PIRSF010372">
    <property type="entry name" value="PaiB"/>
    <property type="match status" value="1"/>
</dbReference>
<protein>
    <submittedName>
        <fullName evidence="1">FMN-binding negative transcriptional regulator</fullName>
    </submittedName>
</protein>
<gene>
    <name evidence="1" type="ORF">DX116_17620</name>
</gene>